<gene>
    <name evidence="1" type="ORF">PM001_LOCUS1645</name>
</gene>
<sequence>MLLLATYTTTFTVVMIVAELKNEKARPVTCPQLANSKSDSNQCYLALDDGEVDE</sequence>
<comment type="caution">
    <text evidence="1">The sequence shown here is derived from an EMBL/GenBank/DDBJ whole genome shotgun (WGS) entry which is preliminary data.</text>
</comment>
<dbReference type="Proteomes" id="UP001162060">
    <property type="component" value="Unassembled WGS sequence"/>
</dbReference>
<evidence type="ECO:0000313" key="2">
    <source>
        <dbReference type="Proteomes" id="UP001162060"/>
    </source>
</evidence>
<dbReference type="EMBL" id="CAKLBY020000016">
    <property type="protein sequence ID" value="CAK7898432.1"/>
    <property type="molecule type" value="Genomic_DNA"/>
</dbReference>
<reference evidence="1" key="1">
    <citation type="submission" date="2024-01" db="EMBL/GenBank/DDBJ databases">
        <authorList>
            <person name="Webb A."/>
        </authorList>
    </citation>
    <scope>NUCLEOTIDE SEQUENCE</scope>
    <source>
        <strain evidence="1">Pm1</strain>
    </source>
</reference>
<name>A0AAV1T2R6_9STRA</name>
<evidence type="ECO:0000313" key="1">
    <source>
        <dbReference type="EMBL" id="CAK7898432.1"/>
    </source>
</evidence>
<protein>
    <submittedName>
        <fullName evidence="1">Uncharacterized protein</fullName>
    </submittedName>
</protein>
<organism evidence="1 2">
    <name type="scientific">Peronospora matthiolae</name>
    <dbReference type="NCBI Taxonomy" id="2874970"/>
    <lineage>
        <taxon>Eukaryota</taxon>
        <taxon>Sar</taxon>
        <taxon>Stramenopiles</taxon>
        <taxon>Oomycota</taxon>
        <taxon>Peronosporomycetes</taxon>
        <taxon>Peronosporales</taxon>
        <taxon>Peronosporaceae</taxon>
        <taxon>Peronospora</taxon>
    </lineage>
</organism>
<proteinExistence type="predicted"/>
<dbReference type="AlphaFoldDB" id="A0AAV1T2R6"/>
<accession>A0AAV1T2R6</accession>